<keyword evidence="3 4" id="KW-0472">Membrane</keyword>
<comment type="similarity">
    <text evidence="2 4">Belongs to the GerABKA family.</text>
</comment>
<dbReference type="RefSeq" id="WP_113885788.1">
    <property type="nucleotide sequence ID" value="NZ_QNSF01000039.1"/>
</dbReference>
<reference evidence="6 7" key="1">
    <citation type="submission" date="2018-06" db="EMBL/GenBank/DDBJ databases">
        <title>Freshwater and sediment microbial communities from various areas in North America, analyzing microbe dynamics in response to fracking.</title>
        <authorList>
            <person name="Lamendella R."/>
        </authorList>
    </citation>
    <scope>NUCLEOTIDE SEQUENCE [LARGE SCALE GENOMIC DNA]</scope>
    <source>
        <strain evidence="6 7">14_TX</strain>
    </source>
</reference>
<evidence type="ECO:0000256" key="4">
    <source>
        <dbReference type="PIRNR" id="PIRNR005690"/>
    </source>
</evidence>
<comment type="subcellular location">
    <subcellularLocation>
        <location evidence="4">Cell membrane</location>
    </subcellularLocation>
    <subcellularLocation>
        <location evidence="1">Membrane</location>
        <topology evidence="1">Multi-pass membrane protein</topology>
    </subcellularLocation>
</comment>
<dbReference type="EMBL" id="QNSF01000039">
    <property type="protein sequence ID" value="RBP85504.1"/>
    <property type="molecule type" value="Genomic_DNA"/>
</dbReference>
<organism evidence="6 7">
    <name type="scientific">Cytobacillus firmus</name>
    <name type="common">Bacillus firmus</name>
    <dbReference type="NCBI Taxonomy" id="1399"/>
    <lineage>
        <taxon>Bacteria</taxon>
        <taxon>Bacillati</taxon>
        <taxon>Bacillota</taxon>
        <taxon>Bacilli</taxon>
        <taxon>Bacillales</taxon>
        <taxon>Bacillaceae</taxon>
        <taxon>Cytobacillus</taxon>
    </lineage>
</organism>
<dbReference type="InterPro" id="IPR004995">
    <property type="entry name" value="Spore_Ger"/>
</dbReference>
<evidence type="ECO:0000313" key="6">
    <source>
        <dbReference type="EMBL" id="RBP85504.1"/>
    </source>
</evidence>
<keyword evidence="5" id="KW-0812">Transmembrane</keyword>
<evidence type="ECO:0000256" key="2">
    <source>
        <dbReference type="ARBA" id="ARBA00005278"/>
    </source>
</evidence>
<dbReference type="PIRSF" id="PIRSF005690">
    <property type="entry name" value="GerBA"/>
    <property type="match status" value="1"/>
</dbReference>
<evidence type="ECO:0000256" key="5">
    <source>
        <dbReference type="SAM" id="Phobius"/>
    </source>
</evidence>
<evidence type="ECO:0000313" key="7">
    <source>
        <dbReference type="Proteomes" id="UP000252731"/>
    </source>
</evidence>
<proteinExistence type="inferred from homology"/>
<keyword evidence="5" id="KW-1133">Transmembrane helix</keyword>
<dbReference type="GO" id="GO:0005886">
    <property type="term" value="C:plasma membrane"/>
    <property type="evidence" value="ECO:0007669"/>
    <property type="project" value="UniProtKB-SubCell"/>
</dbReference>
<gene>
    <name evidence="6" type="ORF">DFO70_1398</name>
</gene>
<accession>A0A366JGR4</accession>
<name>A0A366JGR4_CYTFI</name>
<dbReference type="Proteomes" id="UP000252731">
    <property type="component" value="Unassembled WGS sequence"/>
</dbReference>
<feature type="transmembrane region" description="Helical" evidence="5">
    <location>
        <begin position="376"/>
        <end position="397"/>
    </location>
</feature>
<sequence>MEKLSTSLDQNYKFFQQRLNHCEDVEFRILNPYKVKGNEIIFMYCENVIDELIVFETLFEKIIQNYPKKNEKIDQSILKDVFPTTSIFFLDDVQEIISYLFYGFCIILFPNSNKAGLVCYSQKNFRQVGEPQSEVVIRGPREGFVEVIRTNIAMIRSKLPNANLKVRLKKIGTESKTFTAVIYMENKVPLDTLQKVLTRIDKIDIESTHESGSIERRLEEHPFSLFPQIVHTERPDKLVSDVMEGRIAIIVDGSPHALILPSTFKMFLQASEDYYERYWLGAALRVVRTFAFLIALLLPSFYIGVTTFHLEMLPTELALAIATQKEGTPFSAFFEALLMEVFFELLREAGIRLPMPVGSAVSIVGGLVIGDAAIQAGIASPAMVIVVALTGIASFAIPKYSFAIPLRILRFGLMIITSFLGLFGLMIAIIAIFIHITSLSSFGVPYFELSYSSFKEMFYFVRPSHLKNKNKFTEGEFK</sequence>
<dbReference type="AlphaFoldDB" id="A0A366JGR4"/>
<comment type="caution">
    <text evidence="6">The sequence shown here is derived from an EMBL/GenBank/DDBJ whole genome shotgun (WGS) entry which is preliminary data.</text>
</comment>
<dbReference type="PANTHER" id="PTHR22550">
    <property type="entry name" value="SPORE GERMINATION PROTEIN"/>
    <property type="match status" value="1"/>
</dbReference>
<dbReference type="Pfam" id="PF03323">
    <property type="entry name" value="GerA"/>
    <property type="match status" value="1"/>
</dbReference>
<dbReference type="InterPro" id="IPR050768">
    <property type="entry name" value="UPF0353/GerABKA_families"/>
</dbReference>
<protein>
    <submittedName>
        <fullName evidence="6">Spore germination protein KA</fullName>
    </submittedName>
</protein>
<dbReference type="GO" id="GO:0009847">
    <property type="term" value="P:spore germination"/>
    <property type="evidence" value="ECO:0007669"/>
    <property type="project" value="UniProtKB-UniRule"/>
</dbReference>
<dbReference type="OrthoDB" id="1726708at2"/>
<feature type="transmembrane region" description="Helical" evidence="5">
    <location>
        <begin position="409"/>
        <end position="436"/>
    </location>
</feature>
<feature type="transmembrane region" description="Helical" evidence="5">
    <location>
        <begin position="290"/>
        <end position="310"/>
    </location>
</feature>
<evidence type="ECO:0000256" key="1">
    <source>
        <dbReference type="ARBA" id="ARBA00004141"/>
    </source>
</evidence>
<keyword evidence="7" id="KW-1185">Reference proteome</keyword>
<evidence type="ECO:0000256" key="3">
    <source>
        <dbReference type="ARBA" id="ARBA00023136"/>
    </source>
</evidence>
<dbReference type="PANTHER" id="PTHR22550:SF5">
    <property type="entry name" value="LEUCINE ZIPPER PROTEIN 4"/>
    <property type="match status" value="1"/>
</dbReference>